<name>A0AA39MKJ4_9AGAR</name>
<comment type="caution">
    <text evidence="2">The sequence shown here is derived from an EMBL/GenBank/DDBJ whole genome shotgun (WGS) entry which is preliminary data.</text>
</comment>
<proteinExistence type="predicted"/>
<dbReference type="EMBL" id="JAUEPT010000044">
    <property type="protein sequence ID" value="KAK0438271.1"/>
    <property type="molecule type" value="Genomic_DNA"/>
</dbReference>
<reference evidence="2" key="1">
    <citation type="submission" date="2023-06" db="EMBL/GenBank/DDBJ databases">
        <authorList>
            <consortium name="Lawrence Berkeley National Laboratory"/>
            <person name="Ahrendt S."/>
            <person name="Sahu N."/>
            <person name="Indic B."/>
            <person name="Wong-Bajracharya J."/>
            <person name="Merenyi Z."/>
            <person name="Ke H.-M."/>
            <person name="Monk M."/>
            <person name="Kocsube S."/>
            <person name="Drula E."/>
            <person name="Lipzen A."/>
            <person name="Balint B."/>
            <person name="Henrissat B."/>
            <person name="Andreopoulos B."/>
            <person name="Martin F.M."/>
            <person name="Harder C.B."/>
            <person name="Rigling D."/>
            <person name="Ford K.L."/>
            <person name="Foster G.D."/>
            <person name="Pangilinan J."/>
            <person name="Papanicolaou A."/>
            <person name="Barry K."/>
            <person name="LaButti K."/>
            <person name="Viragh M."/>
            <person name="Koriabine M."/>
            <person name="Yan M."/>
            <person name="Riley R."/>
            <person name="Champramary S."/>
            <person name="Plett K.L."/>
            <person name="Tsai I.J."/>
            <person name="Slot J."/>
            <person name="Sipos G."/>
            <person name="Plett J."/>
            <person name="Nagy L.G."/>
            <person name="Grigoriev I.V."/>
        </authorList>
    </citation>
    <scope>NUCLEOTIDE SEQUENCE</scope>
    <source>
        <strain evidence="2">FPL87.14</strain>
    </source>
</reference>
<dbReference type="Proteomes" id="UP001175226">
    <property type="component" value="Unassembled WGS sequence"/>
</dbReference>
<dbReference type="AlphaFoldDB" id="A0AA39MKJ4"/>
<evidence type="ECO:0000256" key="1">
    <source>
        <dbReference type="SAM" id="MobiDB-lite"/>
    </source>
</evidence>
<gene>
    <name evidence="2" type="ORF">EV421DRAFT_1906806</name>
</gene>
<accession>A0AA39MKJ4</accession>
<keyword evidence="3" id="KW-1185">Reference proteome</keyword>
<sequence>MDRFYSKKDAMLTIEALTKERAGKDPLHLARLYKDQQALDNVGIVHDKDDQVWRLSRGPEDGGIDEVVFMVMGAIAWVDLPPVYRDIGYARENTLPQPGSDHYKPWKRHVQKRHREHERGEKQGRERLLAGAAGGLEARPISRKSEQEDGVPLMEDIDPNGVLARLAGVNLIHTEDNVVKYFRGMLDGKKKRYIPARPQVFRLGDIVEAQCLVVFVKSKGGGVKMKLILRALALVNCEHAMVSHQNTQREERHTELWNRTRSENERKAQHEGYGHGTQKVKCKVSFEYSDEDEKEEQPMCKCRDDDEQGNTGANGQEMED</sequence>
<protein>
    <submittedName>
        <fullName evidence="2">Uncharacterized protein</fullName>
    </submittedName>
</protein>
<evidence type="ECO:0000313" key="3">
    <source>
        <dbReference type="Proteomes" id="UP001175226"/>
    </source>
</evidence>
<organism evidence="2 3">
    <name type="scientific">Armillaria borealis</name>
    <dbReference type="NCBI Taxonomy" id="47425"/>
    <lineage>
        <taxon>Eukaryota</taxon>
        <taxon>Fungi</taxon>
        <taxon>Dikarya</taxon>
        <taxon>Basidiomycota</taxon>
        <taxon>Agaricomycotina</taxon>
        <taxon>Agaricomycetes</taxon>
        <taxon>Agaricomycetidae</taxon>
        <taxon>Agaricales</taxon>
        <taxon>Marasmiineae</taxon>
        <taxon>Physalacriaceae</taxon>
        <taxon>Armillaria</taxon>
    </lineage>
</organism>
<evidence type="ECO:0000313" key="2">
    <source>
        <dbReference type="EMBL" id="KAK0438271.1"/>
    </source>
</evidence>
<feature type="region of interest" description="Disordered" evidence="1">
    <location>
        <begin position="288"/>
        <end position="320"/>
    </location>
</feature>